<sequence>MDNSADGPIITSFDDSFKTLRNRELLARTCDNCMKNPSEGQDVAVNVKCECFCSLDGDTRLEIFSAHWSEHKPICKQRVRALARREKAKIAALAEGKVFHDPLTLQAWYGQNNDTVEYAALHVLELWKDRESSKQATHFALFIVEVDEKDPEDPSLVRFKDAIAVPMDQLQSLGSVPPETIQRMIEKGLILLLFADVKHSLSAFEFHKSPSSEPYLKGEKKPDEMWQINTVVKLNSHLPSMD</sequence>
<reference evidence="1 2" key="1">
    <citation type="submission" date="2024-02" db="EMBL/GenBank/DDBJ databases">
        <title>A draft genome for the cacao thread blight pathogen Marasmius crinis-equi.</title>
        <authorList>
            <person name="Cohen S.P."/>
            <person name="Baruah I.K."/>
            <person name="Amoako-Attah I."/>
            <person name="Bukari Y."/>
            <person name="Meinhardt L.W."/>
            <person name="Bailey B.A."/>
        </authorList>
    </citation>
    <scope>NUCLEOTIDE SEQUENCE [LARGE SCALE GENOMIC DNA]</scope>
    <source>
        <strain evidence="1 2">GH-76</strain>
    </source>
</reference>
<keyword evidence="2" id="KW-1185">Reference proteome</keyword>
<proteinExistence type="predicted"/>
<accession>A0ABR3FL24</accession>
<organism evidence="1 2">
    <name type="scientific">Marasmius crinis-equi</name>
    <dbReference type="NCBI Taxonomy" id="585013"/>
    <lineage>
        <taxon>Eukaryota</taxon>
        <taxon>Fungi</taxon>
        <taxon>Dikarya</taxon>
        <taxon>Basidiomycota</taxon>
        <taxon>Agaricomycotina</taxon>
        <taxon>Agaricomycetes</taxon>
        <taxon>Agaricomycetidae</taxon>
        <taxon>Agaricales</taxon>
        <taxon>Marasmiineae</taxon>
        <taxon>Marasmiaceae</taxon>
        <taxon>Marasmius</taxon>
    </lineage>
</organism>
<gene>
    <name evidence="1" type="ORF">V5O48_005908</name>
</gene>
<dbReference type="Proteomes" id="UP001465976">
    <property type="component" value="Unassembled WGS sequence"/>
</dbReference>
<evidence type="ECO:0000313" key="2">
    <source>
        <dbReference type="Proteomes" id="UP001465976"/>
    </source>
</evidence>
<protein>
    <submittedName>
        <fullName evidence="1">Uncharacterized protein</fullName>
    </submittedName>
</protein>
<evidence type="ECO:0000313" key="1">
    <source>
        <dbReference type="EMBL" id="KAL0576080.1"/>
    </source>
</evidence>
<comment type="caution">
    <text evidence="1">The sequence shown here is derived from an EMBL/GenBank/DDBJ whole genome shotgun (WGS) entry which is preliminary data.</text>
</comment>
<dbReference type="EMBL" id="JBAHYK010000249">
    <property type="protein sequence ID" value="KAL0576080.1"/>
    <property type="molecule type" value="Genomic_DNA"/>
</dbReference>
<name>A0ABR3FL24_9AGAR</name>